<dbReference type="PANTHER" id="PTHR35010">
    <property type="entry name" value="BLL4672 PROTEIN-RELATED"/>
    <property type="match status" value="1"/>
</dbReference>
<comment type="caution">
    <text evidence="2">The sequence shown here is derived from an EMBL/GenBank/DDBJ whole genome shotgun (WGS) entry which is preliminary data.</text>
</comment>
<dbReference type="PANTHER" id="PTHR35010:SF2">
    <property type="entry name" value="BLL4672 PROTEIN"/>
    <property type="match status" value="1"/>
</dbReference>
<gene>
    <name evidence="2" type="ORF">KZ829_40890</name>
</gene>
<dbReference type="Proteomes" id="UP001519863">
    <property type="component" value="Unassembled WGS sequence"/>
</dbReference>
<dbReference type="SUPFAM" id="SSF47413">
    <property type="entry name" value="lambda repressor-like DNA-binding domains"/>
    <property type="match status" value="1"/>
</dbReference>
<keyword evidence="3" id="KW-1185">Reference proteome</keyword>
<protein>
    <submittedName>
        <fullName evidence="2">Helix-turn-helix transcriptional regulator</fullName>
    </submittedName>
</protein>
<dbReference type="InterPro" id="IPR010982">
    <property type="entry name" value="Lambda_DNA-bd_dom_sf"/>
</dbReference>
<dbReference type="EMBL" id="JAHXZI010000037">
    <property type="protein sequence ID" value="MBW6440100.1"/>
    <property type="molecule type" value="Genomic_DNA"/>
</dbReference>
<dbReference type="SMART" id="SM00530">
    <property type="entry name" value="HTH_XRE"/>
    <property type="match status" value="1"/>
</dbReference>
<dbReference type="InterPro" id="IPR041413">
    <property type="entry name" value="MLTR_LBD"/>
</dbReference>
<evidence type="ECO:0000313" key="2">
    <source>
        <dbReference type="EMBL" id="MBW6440100.1"/>
    </source>
</evidence>
<reference evidence="2 3" key="1">
    <citation type="journal article" date="2013" name="Antonie Van Leeuwenhoek">
        <title>Actinoplanes hulinensis sp. nov., a novel actinomycete isolated from soybean root (Glycine max (L.) Merr).</title>
        <authorList>
            <person name="Shen Y."/>
            <person name="Liu C."/>
            <person name="Wang X."/>
            <person name="Zhao J."/>
            <person name="Jia F."/>
            <person name="Zhang Y."/>
            <person name="Wang L."/>
            <person name="Yang D."/>
            <person name="Xiang W."/>
        </authorList>
    </citation>
    <scope>NUCLEOTIDE SEQUENCE [LARGE SCALE GENOMIC DNA]</scope>
    <source>
        <strain evidence="2 3">NEAU-M9</strain>
    </source>
</reference>
<dbReference type="Pfam" id="PF13560">
    <property type="entry name" value="HTH_31"/>
    <property type="match status" value="1"/>
</dbReference>
<sequence length="308" mass="34611">MAGMDRRELADFLRRSRERLKPSDVGLTDGGRRRTPGLRREEVAMLAAMSADYYMRLEQARGPQPSTQVLAPLARALRLSEDERDHLYLLAGHRPPAGRQAGDRIRPGLLFLLDRLVDTPAQILTDIGDLLEQNNLAEALFGGVCPTRQEDRNIVWRWFTDPAHREEYPPEDRDHWSRVHAADLRAAAARRGDDPVVSDLVRRLRQVSAEFDELWRRHEVGVRRTGRLRLKHPSVGLIDLECEQLLSPAEDQHLMLYTAQPGSRNFEQLRLLRVLGGERFVSAAGPDQPGGSVAAVHGQAVAWLGGTG</sequence>
<evidence type="ECO:0000259" key="1">
    <source>
        <dbReference type="SMART" id="SM00530"/>
    </source>
</evidence>
<dbReference type="Gene3D" id="1.10.260.40">
    <property type="entry name" value="lambda repressor-like DNA-binding domains"/>
    <property type="match status" value="1"/>
</dbReference>
<dbReference type="Gene3D" id="3.30.450.180">
    <property type="match status" value="1"/>
</dbReference>
<dbReference type="InterPro" id="IPR001387">
    <property type="entry name" value="Cro/C1-type_HTH"/>
</dbReference>
<feature type="domain" description="HTH cro/C1-type" evidence="1">
    <location>
        <begin position="12"/>
        <end position="84"/>
    </location>
</feature>
<dbReference type="Pfam" id="PF17765">
    <property type="entry name" value="MLTR_LBD"/>
    <property type="match status" value="1"/>
</dbReference>
<name>A0ABS7BH00_9ACTN</name>
<proteinExistence type="predicted"/>
<evidence type="ECO:0000313" key="3">
    <source>
        <dbReference type="Proteomes" id="UP001519863"/>
    </source>
</evidence>
<organism evidence="2 3">
    <name type="scientific">Actinoplanes hulinensis</name>
    <dbReference type="NCBI Taxonomy" id="1144547"/>
    <lineage>
        <taxon>Bacteria</taxon>
        <taxon>Bacillati</taxon>
        <taxon>Actinomycetota</taxon>
        <taxon>Actinomycetes</taxon>
        <taxon>Micromonosporales</taxon>
        <taxon>Micromonosporaceae</taxon>
        <taxon>Actinoplanes</taxon>
    </lineage>
</organism>
<accession>A0ABS7BH00</accession>